<keyword evidence="5" id="KW-0813">Transport</keyword>
<dbReference type="OrthoDB" id="9778062at2"/>
<feature type="transmembrane region" description="Helical" evidence="12">
    <location>
        <begin position="326"/>
        <end position="346"/>
    </location>
</feature>
<feature type="transmembrane region" description="Helical" evidence="12">
    <location>
        <begin position="12"/>
        <end position="37"/>
    </location>
</feature>
<comment type="similarity">
    <text evidence="3">Belongs to the LptF/LptG family.</text>
</comment>
<evidence type="ECO:0000256" key="1">
    <source>
        <dbReference type="ARBA" id="ARBA00002265"/>
    </source>
</evidence>
<dbReference type="PANTHER" id="PTHR33529:SF7">
    <property type="entry name" value="LIPOPOLYSACCHARIDE EXPORT SYSTEM PERMEASE PROTEIN LPTF"/>
    <property type="match status" value="1"/>
</dbReference>
<evidence type="ECO:0000256" key="10">
    <source>
        <dbReference type="ARBA" id="ARBA00023136"/>
    </source>
</evidence>
<keyword evidence="7" id="KW-0997">Cell inner membrane</keyword>
<dbReference type="Pfam" id="PF03739">
    <property type="entry name" value="LptF_LptG"/>
    <property type="match status" value="1"/>
</dbReference>
<reference evidence="13 14" key="1">
    <citation type="submission" date="2018-04" db="EMBL/GenBank/DDBJ databases">
        <title>Thalassorhabdus spongiae gen. nov., sp. nov., isolated from a marine sponge in South-West Iceland.</title>
        <authorList>
            <person name="Knobloch S."/>
            <person name="Daussin A."/>
            <person name="Johannsson R."/>
            <person name="Marteinsson V.T."/>
        </authorList>
    </citation>
    <scope>NUCLEOTIDE SEQUENCE [LARGE SCALE GENOMIC DNA]</scope>
    <source>
        <strain evidence="13 14">Hp12</strain>
    </source>
</reference>
<dbReference type="InterPro" id="IPR005495">
    <property type="entry name" value="LptG/LptF_permease"/>
</dbReference>
<dbReference type="GO" id="GO:0043190">
    <property type="term" value="C:ATP-binding cassette (ABC) transporter complex"/>
    <property type="evidence" value="ECO:0007669"/>
    <property type="project" value="InterPro"/>
</dbReference>
<name>A0A2V1GTQ8_9GAMM</name>
<evidence type="ECO:0000256" key="11">
    <source>
        <dbReference type="ARBA" id="ARBA00026081"/>
    </source>
</evidence>
<evidence type="ECO:0000256" key="5">
    <source>
        <dbReference type="ARBA" id="ARBA00022448"/>
    </source>
</evidence>
<evidence type="ECO:0000256" key="6">
    <source>
        <dbReference type="ARBA" id="ARBA00022475"/>
    </source>
</evidence>
<feature type="transmembrane region" description="Helical" evidence="12">
    <location>
        <begin position="57"/>
        <end position="78"/>
    </location>
</feature>
<dbReference type="GO" id="GO:0015920">
    <property type="term" value="P:lipopolysaccharide transport"/>
    <property type="evidence" value="ECO:0007669"/>
    <property type="project" value="TreeGrafter"/>
</dbReference>
<evidence type="ECO:0000256" key="2">
    <source>
        <dbReference type="ARBA" id="ARBA00004429"/>
    </source>
</evidence>
<dbReference type="RefSeq" id="WP_116688588.1">
    <property type="nucleotide sequence ID" value="NZ_CAWNYD010000010.1"/>
</dbReference>
<evidence type="ECO:0000313" key="13">
    <source>
        <dbReference type="EMBL" id="PVZ65452.1"/>
    </source>
</evidence>
<comment type="subunit">
    <text evidence="11">Component of the lipopolysaccharide transport and assembly complex. The LptBFG transporter is composed of two ATP-binding proteins (LptB) and two transmembrane proteins (LptF and LptG).</text>
</comment>
<gene>
    <name evidence="13" type="primary">lptF</name>
    <name evidence="13" type="ORF">DC094_18405</name>
</gene>
<accession>A0A2V1GTQ8</accession>
<protein>
    <recommendedName>
        <fullName evidence="4">Lipopolysaccharide export system permease protein LptF</fullName>
    </recommendedName>
</protein>
<evidence type="ECO:0000256" key="12">
    <source>
        <dbReference type="SAM" id="Phobius"/>
    </source>
</evidence>
<proteinExistence type="inferred from homology"/>
<evidence type="ECO:0000256" key="4">
    <source>
        <dbReference type="ARBA" id="ARBA00014213"/>
    </source>
</evidence>
<keyword evidence="6" id="KW-1003">Cell membrane</keyword>
<feature type="transmembrane region" description="Helical" evidence="12">
    <location>
        <begin position="99"/>
        <end position="121"/>
    </location>
</feature>
<dbReference type="AlphaFoldDB" id="A0A2V1GTQ8"/>
<comment type="caution">
    <text evidence="13">The sequence shown here is derived from an EMBL/GenBank/DDBJ whole genome shotgun (WGS) entry which is preliminary data.</text>
</comment>
<evidence type="ECO:0000256" key="3">
    <source>
        <dbReference type="ARBA" id="ARBA00007725"/>
    </source>
</evidence>
<evidence type="ECO:0000313" key="14">
    <source>
        <dbReference type="Proteomes" id="UP000244906"/>
    </source>
</evidence>
<dbReference type="EMBL" id="QDDL01000010">
    <property type="protein sequence ID" value="PVZ65452.1"/>
    <property type="molecule type" value="Genomic_DNA"/>
</dbReference>
<keyword evidence="9 12" id="KW-1133">Transmembrane helix</keyword>
<comment type="subcellular location">
    <subcellularLocation>
        <location evidence="2">Cell inner membrane</location>
        <topology evidence="2">Multi-pass membrane protein</topology>
    </subcellularLocation>
</comment>
<feature type="transmembrane region" description="Helical" evidence="12">
    <location>
        <begin position="270"/>
        <end position="287"/>
    </location>
</feature>
<dbReference type="GO" id="GO:0055085">
    <property type="term" value="P:transmembrane transport"/>
    <property type="evidence" value="ECO:0007669"/>
    <property type="project" value="InterPro"/>
</dbReference>
<organism evidence="13 14">
    <name type="scientific">Pelagibaculum spongiae</name>
    <dbReference type="NCBI Taxonomy" id="2080658"/>
    <lineage>
        <taxon>Bacteria</taxon>
        <taxon>Pseudomonadati</taxon>
        <taxon>Pseudomonadota</taxon>
        <taxon>Gammaproteobacteria</taxon>
        <taxon>Oceanospirillales</taxon>
        <taxon>Pelagibaculum</taxon>
    </lineage>
</organism>
<sequence>MKLIQRYLLLEILQTLAALTMVLMMIFVSGRFASYLGKVAAGEMDGQLVVSLLAFKVPGYLAAVLPIAMFLAVLLALGRLYADSEMAALRACGLSDRQLLTSVGLSSIPAVVICFMLTFYAKPWAENAEEYLLAENSAQLPLANMESSSFLEPAPGQAFFAETISGDQKNFGDVFIADLSDPNAPSIVMAPKASWQQSKAGDSYLSLENGNAWQGVVGQSDWLITRYQQYGIWLDAPLDAGADLSVEGMNVNQLLSSHTNEATAEFQWRIAQPLSLLLLALLAIPLSEIRPRQGRFARMFPAILVYIVYSNILSVAQVAVEEGQIAAWPGMGWAFLLLLLFISWSWRKSMGRMFSKQLPHAVTGANS</sequence>
<evidence type="ECO:0000256" key="7">
    <source>
        <dbReference type="ARBA" id="ARBA00022519"/>
    </source>
</evidence>
<feature type="transmembrane region" description="Helical" evidence="12">
    <location>
        <begin position="299"/>
        <end position="320"/>
    </location>
</feature>
<dbReference type="NCBIfam" id="TIGR04407">
    <property type="entry name" value="LptF_YjgP"/>
    <property type="match status" value="1"/>
</dbReference>
<comment type="function">
    <text evidence="1">Part of the ABC transporter complex LptBFG involved in the translocation of lipopolysaccharide (LPS) from the inner membrane to the outer membrane.</text>
</comment>
<dbReference type="PANTHER" id="PTHR33529">
    <property type="entry name" value="SLR0882 PROTEIN-RELATED"/>
    <property type="match status" value="1"/>
</dbReference>
<evidence type="ECO:0000256" key="9">
    <source>
        <dbReference type="ARBA" id="ARBA00022989"/>
    </source>
</evidence>
<dbReference type="InterPro" id="IPR030922">
    <property type="entry name" value="LptF"/>
</dbReference>
<dbReference type="Proteomes" id="UP000244906">
    <property type="component" value="Unassembled WGS sequence"/>
</dbReference>
<evidence type="ECO:0000256" key="8">
    <source>
        <dbReference type="ARBA" id="ARBA00022692"/>
    </source>
</evidence>
<keyword evidence="10 12" id="KW-0472">Membrane</keyword>
<keyword evidence="8 12" id="KW-0812">Transmembrane</keyword>
<keyword evidence="14" id="KW-1185">Reference proteome</keyword>